<evidence type="ECO:0000313" key="3">
    <source>
        <dbReference type="Proteomes" id="UP000059680"/>
    </source>
</evidence>
<dbReference type="Proteomes" id="UP000059680">
    <property type="component" value="Chromosome 7"/>
</dbReference>
<gene>
    <name evidence="2" type="ordered locus">Os07g0546350</name>
    <name evidence="2" type="ORF">OSNPB_070546350</name>
</gene>
<organism evidence="2 3">
    <name type="scientific">Oryza sativa subsp. japonica</name>
    <name type="common">Rice</name>
    <dbReference type="NCBI Taxonomy" id="39947"/>
    <lineage>
        <taxon>Eukaryota</taxon>
        <taxon>Viridiplantae</taxon>
        <taxon>Streptophyta</taxon>
        <taxon>Embryophyta</taxon>
        <taxon>Tracheophyta</taxon>
        <taxon>Spermatophyta</taxon>
        <taxon>Magnoliopsida</taxon>
        <taxon>Liliopsida</taxon>
        <taxon>Poales</taxon>
        <taxon>Poaceae</taxon>
        <taxon>BOP clade</taxon>
        <taxon>Oryzoideae</taxon>
        <taxon>Oryzeae</taxon>
        <taxon>Oryzinae</taxon>
        <taxon>Oryza</taxon>
        <taxon>Oryza sativa</taxon>
    </lineage>
</organism>
<accession>A0A0P0X764</accession>
<name>A0A0P0X764_ORYSJ</name>
<dbReference type="InParanoid" id="A0A0P0X764"/>
<dbReference type="PaxDb" id="39947-A0A0P0X764"/>
<evidence type="ECO:0000256" key="1">
    <source>
        <dbReference type="SAM" id="MobiDB-lite"/>
    </source>
</evidence>
<reference evidence="2 3" key="2">
    <citation type="journal article" date="2013" name="Plant Cell Physiol.">
        <title>Rice Annotation Project Database (RAP-DB): an integrative and interactive database for rice genomics.</title>
        <authorList>
            <person name="Sakai H."/>
            <person name="Lee S.S."/>
            <person name="Tanaka T."/>
            <person name="Numa H."/>
            <person name="Kim J."/>
            <person name="Kawahara Y."/>
            <person name="Wakimoto H."/>
            <person name="Yang C.C."/>
            <person name="Iwamoto M."/>
            <person name="Abe T."/>
            <person name="Yamada Y."/>
            <person name="Muto A."/>
            <person name="Inokuchi H."/>
            <person name="Ikemura T."/>
            <person name="Matsumoto T."/>
            <person name="Sasaki T."/>
            <person name="Itoh T."/>
        </authorList>
    </citation>
    <scope>NUCLEOTIDE SEQUENCE [LARGE SCALE GENOMIC DNA]</scope>
    <source>
        <strain evidence="3">cv. Nipponbare</strain>
    </source>
</reference>
<evidence type="ECO:0000313" key="2">
    <source>
        <dbReference type="EMBL" id="BAT02011.1"/>
    </source>
</evidence>
<reference evidence="3" key="1">
    <citation type="journal article" date="2005" name="Nature">
        <title>The map-based sequence of the rice genome.</title>
        <authorList>
            <consortium name="International rice genome sequencing project (IRGSP)"/>
            <person name="Matsumoto T."/>
            <person name="Wu J."/>
            <person name="Kanamori H."/>
            <person name="Katayose Y."/>
            <person name="Fujisawa M."/>
            <person name="Namiki N."/>
            <person name="Mizuno H."/>
            <person name="Yamamoto K."/>
            <person name="Antonio B.A."/>
            <person name="Baba T."/>
            <person name="Sakata K."/>
            <person name="Nagamura Y."/>
            <person name="Aoki H."/>
            <person name="Arikawa K."/>
            <person name="Arita K."/>
            <person name="Bito T."/>
            <person name="Chiden Y."/>
            <person name="Fujitsuka N."/>
            <person name="Fukunaka R."/>
            <person name="Hamada M."/>
            <person name="Harada C."/>
            <person name="Hayashi A."/>
            <person name="Hijishita S."/>
            <person name="Honda M."/>
            <person name="Hosokawa S."/>
            <person name="Ichikawa Y."/>
            <person name="Idonuma A."/>
            <person name="Iijima M."/>
            <person name="Ikeda M."/>
            <person name="Ikeno M."/>
            <person name="Ito K."/>
            <person name="Ito S."/>
            <person name="Ito T."/>
            <person name="Ito Y."/>
            <person name="Ito Y."/>
            <person name="Iwabuchi A."/>
            <person name="Kamiya K."/>
            <person name="Karasawa W."/>
            <person name="Kurita K."/>
            <person name="Katagiri S."/>
            <person name="Kikuta A."/>
            <person name="Kobayashi H."/>
            <person name="Kobayashi N."/>
            <person name="Machita K."/>
            <person name="Maehara T."/>
            <person name="Masukawa M."/>
            <person name="Mizubayashi T."/>
            <person name="Mukai Y."/>
            <person name="Nagasaki H."/>
            <person name="Nagata Y."/>
            <person name="Naito S."/>
            <person name="Nakashima M."/>
            <person name="Nakama Y."/>
            <person name="Nakamichi Y."/>
            <person name="Nakamura M."/>
            <person name="Meguro A."/>
            <person name="Negishi M."/>
            <person name="Ohta I."/>
            <person name="Ohta T."/>
            <person name="Okamoto M."/>
            <person name="Ono N."/>
            <person name="Saji S."/>
            <person name="Sakaguchi M."/>
            <person name="Sakai K."/>
            <person name="Shibata M."/>
            <person name="Shimokawa T."/>
            <person name="Song J."/>
            <person name="Takazaki Y."/>
            <person name="Terasawa K."/>
            <person name="Tsugane M."/>
            <person name="Tsuji K."/>
            <person name="Ueda S."/>
            <person name="Waki K."/>
            <person name="Yamagata H."/>
            <person name="Yamamoto M."/>
            <person name="Yamamoto S."/>
            <person name="Yamane H."/>
            <person name="Yoshiki S."/>
            <person name="Yoshihara R."/>
            <person name="Yukawa K."/>
            <person name="Zhong H."/>
            <person name="Yano M."/>
            <person name="Yuan Q."/>
            <person name="Ouyang S."/>
            <person name="Liu J."/>
            <person name="Jones K.M."/>
            <person name="Gansberger K."/>
            <person name="Moffat K."/>
            <person name="Hill J."/>
            <person name="Bera J."/>
            <person name="Fadrosh D."/>
            <person name="Jin S."/>
            <person name="Johri S."/>
            <person name="Kim M."/>
            <person name="Overton L."/>
            <person name="Reardon M."/>
            <person name="Tsitrin T."/>
            <person name="Vuong H."/>
            <person name="Weaver B."/>
            <person name="Ciecko A."/>
            <person name="Tallon L."/>
            <person name="Jackson J."/>
            <person name="Pai G."/>
            <person name="Aken S.V."/>
            <person name="Utterback T."/>
            <person name="Reidmuller S."/>
            <person name="Feldblyum T."/>
            <person name="Hsiao J."/>
            <person name="Zismann V."/>
            <person name="Iobst S."/>
            <person name="de Vazeille A.R."/>
            <person name="Buell C.R."/>
            <person name="Ying K."/>
            <person name="Li Y."/>
            <person name="Lu T."/>
            <person name="Huang Y."/>
            <person name="Zhao Q."/>
            <person name="Feng Q."/>
            <person name="Zhang L."/>
            <person name="Zhu J."/>
            <person name="Weng Q."/>
            <person name="Mu J."/>
            <person name="Lu Y."/>
            <person name="Fan D."/>
            <person name="Liu Y."/>
            <person name="Guan J."/>
            <person name="Zhang Y."/>
            <person name="Yu S."/>
            <person name="Liu X."/>
            <person name="Zhang Y."/>
            <person name="Hong G."/>
            <person name="Han B."/>
            <person name="Choisne N."/>
            <person name="Demange N."/>
            <person name="Orjeda G."/>
            <person name="Samain S."/>
            <person name="Cattolico L."/>
            <person name="Pelletier E."/>
            <person name="Couloux A."/>
            <person name="Segurens B."/>
            <person name="Wincker P."/>
            <person name="D'Hont A."/>
            <person name="Scarpelli C."/>
            <person name="Weissenbach J."/>
            <person name="Salanoubat M."/>
            <person name="Quetier F."/>
            <person name="Yu Y."/>
            <person name="Kim H.R."/>
            <person name="Rambo T."/>
            <person name="Currie J."/>
            <person name="Collura K."/>
            <person name="Luo M."/>
            <person name="Yang T."/>
            <person name="Ammiraju J.S.S."/>
            <person name="Engler F."/>
            <person name="Soderlund C."/>
            <person name="Wing R.A."/>
            <person name="Palmer L.E."/>
            <person name="de la Bastide M."/>
            <person name="Spiegel L."/>
            <person name="Nascimento L."/>
            <person name="Zutavern T."/>
            <person name="O'Shaughnessy A."/>
            <person name="Dike S."/>
            <person name="Dedhia N."/>
            <person name="Preston R."/>
            <person name="Balija V."/>
            <person name="McCombie W.R."/>
            <person name="Chow T."/>
            <person name="Chen H."/>
            <person name="Chung M."/>
            <person name="Chen C."/>
            <person name="Shaw J."/>
            <person name="Wu H."/>
            <person name="Hsiao K."/>
            <person name="Chao Y."/>
            <person name="Chu M."/>
            <person name="Cheng C."/>
            <person name="Hour A."/>
            <person name="Lee P."/>
            <person name="Lin S."/>
            <person name="Lin Y."/>
            <person name="Liou J."/>
            <person name="Liu S."/>
            <person name="Hsing Y."/>
            <person name="Raghuvanshi S."/>
            <person name="Mohanty A."/>
            <person name="Bharti A.K."/>
            <person name="Gaur A."/>
            <person name="Gupta V."/>
            <person name="Kumar D."/>
            <person name="Ravi V."/>
            <person name="Vij S."/>
            <person name="Kapur A."/>
            <person name="Khurana P."/>
            <person name="Khurana P."/>
            <person name="Khurana J.P."/>
            <person name="Tyagi A.K."/>
            <person name="Gaikwad K."/>
            <person name="Singh A."/>
            <person name="Dalal V."/>
            <person name="Srivastava S."/>
            <person name="Dixit A."/>
            <person name="Pal A.K."/>
            <person name="Ghazi I.A."/>
            <person name="Yadav M."/>
            <person name="Pandit A."/>
            <person name="Bhargava A."/>
            <person name="Sureshbabu K."/>
            <person name="Batra K."/>
            <person name="Sharma T.R."/>
            <person name="Mohapatra T."/>
            <person name="Singh N.K."/>
            <person name="Messing J."/>
            <person name="Nelson A.B."/>
            <person name="Fuks G."/>
            <person name="Kavchok S."/>
            <person name="Keizer G."/>
            <person name="Linton E."/>
            <person name="Llaca V."/>
            <person name="Song R."/>
            <person name="Tanyolac B."/>
            <person name="Young S."/>
            <person name="Ho-Il K."/>
            <person name="Hahn J.H."/>
            <person name="Sangsakoo G."/>
            <person name="Vanavichit A."/>
            <person name="de Mattos Luiz.A.T."/>
            <person name="Zimmer P.D."/>
            <person name="Malone G."/>
            <person name="Dellagostin O."/>
            <person name="de Oliveira A.C."/>
            <person name="Bevan M."/>
            <person name="Bancroft I."/>
            <person name="Minx P."/>
            <person name="Cordum H."/>
            <person name="Wilson R."/>
            <person name="Cheng Z."/>
            <person name="Jin W."/>
            <person name="Jiang J."/>
            <person name="Leong S.A."/>
            <person name="Iwama H."/>
            <person name="Gojobori T."/>
            <person name="Itoh T."/>
            <person name="Niimura Y."/>
            <person name="Fujii Y."/>
            <person name="Habara T."/>
            <person name="Sakai H."/>
            <person name="Sato Y."/>
            <person name="Wilson G."/>
            <person name="Kumar K."/>
            <person name="McCouch S."/>
            <person name="Juretic N."/>
            <person name="Hoen D."/>
            <person name="Wright S."/>
            <person name="Bruskiewich R."/>
            <person name="Bureau T."/>
            <person name="Miyao A."/>
            <person name="Hirochika H."/>
            <person name="Nishikawa T."/>
            <person name="Kadowaki K."/>
            <person name="Sugiura M."/>
            <person name="Burr B."/>
            <person name="Sasaki T."/>
        </authorList>
    </citation>
    <scope>NUCLEOTIDE SEQUENCE [LARGE SCALE GENOMIC DNA]</scope>
    <source>
        <strain evidence="3">cv. Nipponbare</strain>
    </source>
</reference>
<feature type="compositionally biased region" description="Polar residues" evidence="1">
    <location>
        <begin position="1"/>
        <end position="13"/>
    </location>
</feature>
<protein>
    <submittedName>
        <fullName evidence="2">Os07g0546350 protein</fullName>
    </submittedName>
</protein>
<sequence>MTMVLDSTVSSKMDGSGTRRLEKGRQWHCSMSFGSNNKDRGGRGLLFPRHCPHQPLLLAATPTSRASREERLHQLQVYQKLVGYTTRIHSSVMELVTSGLLDHRHGARRGEGR</sequence>
<feature type="region of interest" description="Disordered" evidence="1">
    <location>
        <begin position="1"/>
        <end position="22"/>
    </location>
</feature>
<proteinExistence type="predicted"/>
<reference evidence="2 3" key="3">
    <citation type="journal article" date="2013" name="Rice">
        <title>Improvement of the Oryza sativa Nipponbare reference genome using next generation sequence and optical map data.</title>
        <authorList>
            <person name="Kawahara Y."/>
            <person name="de la Bastide M."/>
            <person name="Hamilton J.P."/>
            <person name="Kanamori H."/>
            <person name="McCombie W.R."/>
            <person name="Ouyang S."/>
            <person name="Schwartz D.C."/>
            <person name="Tanaka T."/>
            <person name="Wu J."/>
            <person name="Zhou S."/>
            <person name="Childs K.L."/>
            <person name="Davidson R.M."/>
            <person name="Lin H."/>
            <person name="Quesada-Ocampo L."/>
            <person name="Vaillancourt B."/>
            <person name="Sakai H."/>
            <person name="Lee S.S."/>
            <person name="Kim J."/>
            <person name="Numa H."/>
            <person name="Itoh T."/>
            <person name="Buell C.R."/>
            <person name="Matsumoto T."/>
        </authorList>
    </citation>
    <scope>NUCLEOTIDE SEQUENCE [LARGE SCALE GENOMIC DNA]</scope>
    <source>
        <strain evidence="3">cv. Nipponbare</strain>
    </source>
</reference>
<dbReference type="EMBL" id="AP014963">
    <property type="protein sequence ID" value="BAT02011.1"/>
    <property type="molecule type" value="Genomic_DNA"/>
</dbReference>
<keyword evidence="3" id="KW-1185">Reference proteome</keyword>
<dbReference type="AlphaFoldDB" id="A0A0P0X764"/>